<dbReference type="GO" id="GO:0051539">
    <property type="term" value="F:4 iron, 4 sulfur cluster binding"/>
    <property type="evidence" value="ECO:0007669"/>
    <property type="project" value="UniProtKB-UniRule"/>
</dbReference>
<evidence type="ECO:0000256" key="3">
    <source>
        <dbReference type="ARBA" id="ARBA00022737"/>
    </source>
</evidence>
<feature type="binding site" evidence="6">
    <location>
        <position position="150"/>
    </location>
    <ligand>
        <name>[4Fe-4S] cluster</name>
        <dbReference type="ChEBI" id="CHEBI:49883"/>
        <label>3</label>
    </ligand>
</feature>
<accession>C7RM83</accession>
<feature type="binding site" evidence="6">
    <location>
        <position position="77"/>
    </location>
    <ligand>
        <name>[4Fe-4S] cluster</name>
        <dbReference type="ChEBI" id="CHEBI:49883"/>
        <label>2</label>
    </ligand>
</feature>
<evidence type="ECO:0000259" key="7">
    <source>
        <dbReference type="PROSITE" id="PS51379"/>
    </source>
</evidence>
<dbReference type="eggNOG" id="COG1143">
    <property type="taxonomic scope" value="Bacteria"/>
</dbReference>
<reference evidence="8" key="2">
    <citation type="submission" date="2009-09" db="EMBL/GenBank/DDBJ databases">
        <title>Complete sequence of chromosome of Candidatus Accumulibacter phosphatis clade IIA str. UW-1.</title>
        <authorList>
            <consortium name="US DOE Joint Genome Institute"/>
            <person name="Martin H.G."/>
            <person name="Ivanova N."/>
            <person name="Kunin V."/>
            <person name="Warnecke F."/>
            <person name="Barry K."/>
            <person name="He S."/>
            <person name="Salamov A."/>
            <person name="Szeto E."/>
            <person name="Dalin E."/>
            <person name="Pangilinan J.L."/>
            <person name="Lapidus A."/>
            <person name="Lowry S."/>
            <person name="Kyrpides N.C."/>
            <person name="McMahon K.D."/>
            <person name="Hugenholtz P."/>
        </authorList>
    </citation>
    <scope>NUCLEOTIDE SEQUENCE [LARGE SCALE GENOMIC DNA]</scope>
    <source>
        <strain evidence="8">UW-1</strain>
    </source>
</reference>
<keyword evidence="1 6" id="KW-0004">4Fe-4S</keyword>
<feature type="binding site" evidence="6">
    <location>
        <position position="43"/>
    </location>
    <ligand>
        <name>[4Fe-4S] cluster</name>
        <dbReference type="ChEBI" id="CHEBI:49883"/>
        <label>1</label>
    </ligand>
</feature>
<comment type="subunit">
    <text evidence="6">Interacts with the cytoplasmic NapA precursor.</text>
</comment>
<dbReference type="InterPro" id="IPR004496">
    <property type="entry name" value="NapF"/>
</dbReference>
<feature type="binding site" evidence="6">
    <location>
        <position position="147"/>
    </location>
    <ligand>
        <name>[4Fe-4S] cluster</name>
        <dbReference type="ChEBI" id="CHEBI:49883"/>
        <label>3</label>
    </ligand>
</feature>
<comment type="subcellular location">
    <subcellularLocation>
        <location evidence="6">Cytoplasm</location>
    </subcellularLocation>
</comment>
<evidence type="ECO:0000256" key="2">
    <source>
        <dbReference type="ARBA" id="ARBA00022723"/>
    </source>
</evidence>
<feature type="domain" description="4Fe-4S ferredoxin-type" evidence="7">
    <location>
        <begin position="60"/>
        <end position="91"/>
    </location>
</feature>
<dbReference type="PANTHER" id="PTHR43122">
    <property type="entry name" value="FERREDOXIN SUBUNIT OF PYRUVATE:FLAVODOXIN OXIDOREDUCTASE-RELATED"/>
    <property type="match status" value="1"/>
</dbReference>
<evidence type="ECO:0000256" key="1">
    <source>
        <dbReference type="ARBA" id="ARBA00022485"/>
    </source>
</evidence>
<dbReference type="HOGENOM" id="CLU_077329_2_1_4"/>
<feature type="binding site" evidence="6">
    <location>
        <position position="40"/>
    </location>
    <ligand>
        <name>[4Fe-4S] cluster</name>
        <dbReference type="ChEBI" id="CHEBI:49883"/>
        <label>1</label>
    </ligand>
</feature>
<feature type="domain" description="4Fe-4S ferredoxin-type" evidence="7">
    <location>
        <begin position="28"/>
        <end position="57"/>
    </location>
</feature>
<feature type="binding site" evidence="6">
    <location>
        <position position="71"/>
    </location>
    <ligand>
        <name>[4Fe-4S] cluster</name>
        <dbReference type="ChEBI" id="CHEBI:49883"/>
        <label>2</label>
    </ligand>
</feature>
<reference evidence="8" key="1">
    <citation type="submission" date="2009-08" db="EMBL/GenBank/DDBJ databases">
        <authorList>
            <consortium name="US DOE Joint Genome Institute"/>
            <person name="Lucas S."/>
            <person name="Copeland A."/>
            <person name="Lapidus A."/>
            <person name="Glavina del Rio T."/>
            <person name="Dalin E."/>
            <person name="Tice H."/>
            <person name="Bruce D."/>
            <person name="Barry K."/>
            <person name="Pitluck S."/>
            <person name="Lowry S."/>
            <person name="Larimer F."/>
            <person name="Land M."/>
            <person name="Hauser L."/>
            <person name="Kyrpides N."/>
            <person name="Ivanova N."/>
            <person name="McMahon K.D."/>
            <person name="Hugenholtz P."/>
        </authorList>
    </citation>
    <scope>NUCLEOTIDE SEQUENCE</scope>
    <source>
        <strain evidence="8">UW-1</strain>
    </source>
</reference>
<dbReference type="GO" id="GO:0005737">
    <property type="term" value="C:cytoplasm"/>
    <property type="evidence" value="ECO:0007669"/>
    <property type="project" value="UniProtKB-SubCell"/>
</dbReference>
<dbReference type="EMBL" id="CP001715">
    <property type="protein sequence ID" value="ACV37161.1"/>
    <property type="molecule type" value="Genomic_DNA"/>
</dbReference>
<dbReference type="OrthoDB" id="9808559at2"/>
<dbReference type="STRING" id="522306.CAP2UW1_3911"/>
<dbReference type="InterPro" id="IPR017900">
    <property type="entry name" value="4Fe4S_Fe_S_CS"/>
</dbReference>
<feature type="binding site" evidence="6">
    <location>
        <position position="74"/>
    </location>
    <ligand>
        <name>[4Fe-4S] cluster</name>
        <dbReference type="ChEBI" id="CHEBI:49883"/>
        <label>2</label>
    </ligand>
</feature>
<sequence>MTALVSRRNFLRGRFSPRTAPLRPPWALAEAVFLQACTRCGDCRTACPTRIIVGDSDGGGYPVLDFGAGECTFCAACVSACASGALHRVDEQSAWRVRASITAPCLAQRQVECRICADQCAAGAIAFLARPGGIAAPVVDTSRCTGCGACVAPCPTRAIRVA</sequence>
<keyword evidence="4 6" id="KW-0408">Iron</keyword>
<evidence type="ECO:0000256" key="4">
    <source>
        <dbReference type="ARBA" id="ARBA00023004"/>
    </source>
</evidence>
<evidence type="ECO:0000256" key="5">
    <source>
        <dbReference type="ARBA" id="ARBA00023014"/>
    </source>
</evidence>
<dbReference type="KEGG" id="app:CAP2UW1_3911"/>
<dbReference type="HAMAP" id="MF_02201">
    <property type="entry name" value="NapF"/>
    <property type="match status" value="1"/>
</dbReference>
<feature type="binding site" evidence="6">
    <location>
        <position position="47"/>
    </location>
    <ligand>
        <name>[4Fe-4S] cluster</name>
        <dbReference type="ChEBI" id="CHEBI:49883"/>
        <label>1</label>
    </ligand>
</feature>
<dbReference type="Pfam" id="PF00037">
    <property type="entry name" value="Fer4"/>
    <property type="match status" value="1"/>
</dbReference>
<dbReference type="GO" id="GO:0046872">
    <property type="term" value="F:metal ion binding"/>
    <property type="evidence" value="ECO:0007669"/>
    <property type="project" value="UniProtKB-KW"/>
</dbReference>
<name>C7RM83_ACCRE</name>
<comment type="similarity">
    <text evidence="6">Belongs to the NapF family.</text>
</comment>
<dbReference type="SUPFAM" id="SSF54862">
    <property type="entry name" value="4Fe-4S ferredoxins"/>
    <property type="match status" value="1"/>
</dbReference>
<feature type="binding site" evidence="6">
    <location>
        <position position="81"/>
    </location>
    <ligand>
        <name>[4Fe-4S] cluster</name>
        <dbReference type="ChEBI" id="CHEBI:49883"/>
        <label>2</label>
    </ligand>
</feature>
<dbReference type="PROSITE" id="PS51379">
    <property type="entry name" value="4FE4S_FER_2"/>
    <property type="match status" value="3"/>
</dbReference>
<dbReference type="PANTHER" id="PTHR43122:SF2">
    <property type="entry name" value="FERREDOXIN SUBUNIT OF PYRUVATE:FLAVODOXIN OXIDOREDUCTASE"/>
    <property type="match status" value="1"/>
</dbReference>
<dbReference type="InterPro" id="IPR017896">
    <property type="entry name" value="4Fe4S_Fe-S-bd"/>
</dbReference>
<feature type="binding site" evidence="6">
    <location>
        <position position="154"/>
    </location>
    <ligand>
        <name>[4Fe-4S] cluster</name>
        <dbReference type="ChEBI" id="CHEBI:49883"/>
        <label>3</label>
    </ligand>
</feature>
<dbReference type="CDD" id="cd10564">
    <property type="entry name" value="NapF_like"/>
    <property type="match status" value="1"/>
</dbReference>
<gene>
    <name evidence="6" type="primary">napF</name>
    <name evidence="8" type="ordered locus">CAP2UW1_3911</name>
</gene>
<proteinExistence type="inferred from homology"/>
<dbReference type="NCBIfam" id="TIGR00402">
    <property type="entry name" value="napF"/>
    <property type="match status" value="1"/>
</dbReference>
<keyword evidence="6" id="KW-0963">Cytoplasm</keyword>
<evidence type="ECO:0000256" key="6">
    <source>
        <dbReference type="HAMAP-Rule" id="MF_02201"/>
    </source>
</evidence>
<feature type="binding site" evidence="6">
    <location>
        <position position="144"/>
    </location>
    <ligand>
        <name>[4Fe-4S] cluster</name>
        <dbReference type="ChEBI" id="CHEBI:49883"/>
        <label>3</label>
    </ligand>
</feature>
<comment type="cofactor">
    <cofactor evidence="6">
        <name>[4Fe-4S] cluster</name>
        <dbReference type="ChEBI" id="CHEBI:49883"/>
    </cofactor>
</comment>
<evidence type="ECO:0000313" key="8">
    <source>
        <dbReference type="EMBL" id="ACV37161.1"/>
    </source>
</evidence>
<keyword evidence="2 6" id="KW-0479">Metal-binding</keyword>
<dbReference type="Pfam" id="PF12838">
    <property type="entry name" value="Fer4_7"/>
    <property type="match status" value="1"/>
</dbReference>
<feature type="binding site" evidence="6">
    <location>
        <position position="37"/>
    </location>
    <ligand>
        <name>[4Fe-4S] cluster</name>
        <dbReference type="ChEBI" id="CHEBI:49883"/>
        <label>1</label>
    </ligand>
</feature>
<dbReference type="Gene3D" id="3.30.70.20">
    <property type="match status" value="2"/>
</dbReference>
<keyword evidence="3 6" id="KW-0677">Repeat</keyword>
<dbReference type="PROSITE" id="PS00198">
    <property type="entry name" value="4FE4S_FER_1"/>
    <property type="match status" value="1"/>
</dbReference>
<keyword evidence="5 6" id="KW-0411">Iron-sulfur</keyword>
<dbReference type="AlphaFoldDB" id="C7RM83"/>
<feature type="domain" description="4Fe-4S ferredoxin-type" evidence="7">
    <location>
        <begin position="135"/>
        <end position="162"/>
    </location>
</feature>
<comment type="function">
    <text evidence="6">Could be involved in the maturation of NapA, the catalytic subunit of the periplasmic nitrate reductase, before its export into the periplasm.</text>
</comment>
<protein>
    <recommendedName>
        <fullName evidence="6">Ferredoxin-type protein NapF</fullName>
    </recommendedName>
</protein>
<organism evidence="8">
    <name type="scientific">Accumulibacter regalis</name>
    <dbReference type="NCBI Taxonomy" id="522306"/>
    <lineage>
        <taxon>Bacteria</taxon>
        <taxon>Pseudomonadati</taxon>
        <taxon>Pseudomonadota</taxon>
        <taxon>Betaproteobacteria</taxon>
        <taxon>Candidatus Accumulibacter</taxon>
    </lineage>
</organism>